<evidence type="ECO:0000256" key="5">
    <source>
        <dbReference type="SAM" id="Phobius"/>
    </source>
</evidence>
<reference evidence="8" key="1">
    <citation type="submission" date="2025-08" db="UniProtKB">
        <authorList>
            <consortium name="RefSeq"/>
        </authorList>
    </citation>
    <scope>IDENTIFICATION</scope>
    <source>
        <tissue evidence="8">Sperm</tissue>
    </source>
</reference>
<feature type="transmembrane region" description="Helical" evidence="5">
    <location>
        <begin position="162"/>
        <end position="181"/>
    </location>
</feature>
<accession>A0AAJ7WNF0</accession>
<proteinExistence type="predicted"/>
<dbReference type="InterPro" id="IPR017452">
    <property type="entry name" value="GPCR_Rhodpsn_7TM"/>
</dbReference>
<evidence type="ECO:0000256" key="1">
    <source>
        <dbReference type="ARBA" id="ARBA00004370"/>
    </source>
</evidence>
<feature type="transmembrane region" description="Helical" evidence="5">
    <location>
        <begin position="219"/>
        <end position="238"/>
    </location>
</feature>
<name>A0AAJ7WNF0_PETMA</name>
<evidence type="ECO:0000256" key="3">
    <source>
        <dbReference type="ARBA" id="ARBA00022989"/>
    </source>
</evidence>
<feature type="domain" description="G-protein coupled receptors family 1 profile" evidence="6">
    <location>
        <begin position="57"/>
        <end position="316"/>
    </location>
</feature>
<gene>
    <name evidence="8" type="primary">LOC116939565</name>
</gene>
<dbReference type="GO" id="GO:0004930">
    <property type="term" value="F:G protein-coupled receptor activity"/>
    <property type="evidence" value="ECO:0007669"/>
    <property type="project" value="InterPro"/>
</dbReference>
<keyword evidence="4 5" id="KW-0472">Membrane</keyword>
<evidence type="ECO:0000256" key="4">
    <source>
        <dbReference type="ARBA" id="ARBA00023136"/>
    </source>
</evidence>
<dbReference type="Pfam" id="PF00001">
    <property type="entry name" value="7tm_1"/>
    <property type="match status" value="1"/>
</dbReference>
<dbReference type="PRINTS" id="PR00237">
    <property type="entry name" value="GPCRRHODOPSN"/>
</dbReference>
<dbReference type="RefSeq" id="XP_032804020.1">
    <property type="nucleotide sequence ID" value="XM_032948129.1"/>
</dbReference>
<evidence type="ECO:0000313" key="8">
    <source>
        <dbReference type="RefSeq" id="XP_032804020.1"/>
    </source>
</evidence>
<dbReference type="InterPro" id="IPR000276">
    <property type="entry name" value="GPCR_Rhodpsn"/>
</dbReference>
<feature type="transmembrane region" description="Helical" evidence="5">
    <location>
        <begin position="299"/>
        <end position="318"/>
    </location>
</feature>
<evidence type="ECO:0000256" key="2">
    <source>
        <dbReference type="ARBA" id="ARBA00022692"/>
    </source>
</evidence>
<dbReference type="AlphaFoldDB" id="A0AAJ7WNF0"/>
<dbReference type="GO" id="GO:0004984">
    <property type="term" value="F:olfactory receptor activity"/>
    <property type="evidence" value="ECO:0007669"/>
    <property type="project" value="TreeGrafter"/>
</dbReference>
<sequence>MLNITRACATGASSEGPGHLSSSSSNQSGAGVYFASDAVIVVQVTFLLVFYCCSTALNVLLLAVVLRAEALQWQPRYILLCNLSACDLMFTTTLIPQAIHSLSRRRYVSPGLMCQTSILVSFGTLFCILLNLSFMALDRYFYICRPMHYMATFTSRRTKAMVLGMWTLSLAVSLTYVWLLGQHGSYSEVLSGGVVCEPDILEKYTSFPRAPVLFRKCLAGAWLAFAMCALAFSYTRIYRQARLAVEPFNQTNERARTTVLLHGAQLSLYLGPLVIKFSLDILLDQGVIQADFFTLLDAISLSIMVTIPPCVNPVVYGLRNEEIWRALKAALCRRHQPVMTVAA</sequence>
<dbReference type="Proteomes" id="UP001318040">
    <property type="component" value="Chromosome 6"/>
</dbReference>
<feature type="transmembrane region" description="Helical" evidence="5">
    <location>
        <begin position="119"/>
        <end position="141"/>
    </location>
</feature>
<comment type="subcellular location">
    <subcellularLocation>
        <location evidence="1">Membrane</location>
    </subcellularLocation>
</comment>
<dbReference type="PROSITE" id="PS50262">
    <property type="entry name" value="G_PROTEIN_RECEP_F1_2"/>
    <property type="match status" value="1"/>
</dbReference>
<dbReference type="InterPro" id="IPR052921">
    <property type="entry name" value="GPCR1_Superfamily_Member"/>
</dbReference>
<dbReference type="GO" id="GO:0016020">
    <property type="term" value="C:membrane"/>
    <property type="evidence" value="ECO:0007669"/>
    <property type="project" value="UniProtKB-SubCell"/>
</dbReference>
<protein>
    <submittedName>
        <fullName evidence="8">Olfactory receptor 1571-like</fullName>
    </submittedName>
</protein>
<keyword evidence="2 5" id="KW-0812">Transmembrane</keyword>
<evidence type="ECO:0000313" key="7">
    <source>
        <dbReference type="Proteomes" id="UP001318040"/>
    </source>
</evidence>
<evidence type="ECO:0000259" key="6">
    <source>
        <dbReference type="PROSITE" id="PS50262"/>
    </source>
</evidence>
<dbReference type="PANTHER" id="PTHR26451">
    <property type="entry name" value="G_PROTEIN_RECEP_F1_2 DOMAIN-CONTAINING PROTEIN"/>
    <property type="match status" value="1"/>
</dbReference>
<feature type="transmembrane region" description="Helical" evidence="5">
    <location>
        <begin position="40"/>
        <end position="65"/>
    </location>
</feature>
<keyword evidence="7" id="KW-1185">Reference proteome</keyword>
<dbReference type="SUPFAM" id="SSF81321">
    <property type="entry name" value="Family A G protein-coupled receptor-like"/>
    <property type="match status" value="1"/>
</dbReference>
<feature type="transmembrane region" description="Helical" evidence="5">
    <location>
        <begin position="77"/>
        <end position="99"/>
    </location>
</feature>
<dbReference type="CDD" id="cd00637">
    <property type="entry name" value="7tm_classA_rhodopsin-like"/>
    <property type="match status" value="1"/>
</dbReference>
<keyword evidence="3 5" id="KW-1133">Transmembrane helix</keyword>
<organism evidence="7 8">
    <name type="scientific">Petromyzon marinus</name>
    <name type="common">Sea lamprey</name>
    <dbReference type="NCBI Taxonomy" id="7757"/>
    <lineage>
        <taxon>Eukaryota</taxon>
        <taxon>Metazoa</taxon>
        <taxon>Chordata</taxon>
        <taxon>Craniata</taxon>
        <taxon>Vertebrata</taxon>
        <taxon>Cyclostomata</taxon>
        <taxon>Hyperoartia</taxon>
        <taxon>Petromyzontiformes</taxon>
        <taxon>Petromyzontidae</taxon>
        <taxon>Petromyzon</taxon>
    </lineage>
</organism>
<dbReference type="Gene3D" id="1.20.1070.10">
    <property type="entry name" value="Rhodopsin 7-helix transmembrane proteins"/>
    <property type="match status" value="1"/>
</dbReference>
<dbReference type="KEGG" id="pmrn:116939565"/>
<feature type="transmembrane region" description="Helical" evidence="5">
    <location>
        <begin position="259"/>
        <end position="279"/>
    </location>
</feature>
<dbReference type="GO" id="GO:0005549">
    <property type="term" value="F:odorant binding"/>
    <property type="evidence" value="ECO:0007669"/>
    <property type="project" value="TreeGrafter"/>
</dbReference>
<dbReference type="PANTHER" id="PTHR26451:SF905">
    <property type="entry name" value="OLFACTORY RECEPTOR 2G3-LIKE"/>
    <property type="match status" value="1"/>
</dbReference>